<keyword evidence="7 8" id="KW-0472">Membrane</keyword>
<keyword evidence="3" id="KW-1003">Cell membrane</keyword>
<evidence type="ECO:0000256" key="5">
    <source>
        <dbReference type="ARBA" id="ARBA00022692"/>
    </source>
</evidence>
<protein>
    <submittedName>
        <fullName evidence="9">ABC transporter permease</fullName>
    </submittedName>
</protein>
<dbReference type="Pfam" id="PF02653">
    <property type="entry name" value="BPD_transp_2"/>
    <property type="match status" value="1"/>
</dbReference>
<feature type="transmembrane region" description="Helical" evidence="8">
    <location>
        <begin position="221"/>
        <end position="244"/>
    </location>
</feature>
<evidence type="ECO:0000313" key="9">
    <source>
        <dbReference type="EMBL" id="RWR48391.1"/>
    </source>
</evidence>
<comment type="caution">
    <text evidence="9">The sequence shown here is derived from an EMBL/GenBank/DDBJ whole genome shotgun (WGS) entry which is preliminary data.</text>
</comment>
<evidence type="ECO:0000256" key="6">
    <source>
        <dbReference type="ARBA" id="ARBA00022989"/>
    </source>
</evidence>
<feature type="transmembrane region" description="Helical" evidence="8">
    <location>
        <begin position="124"/>
        <end position="147"/>
    </location>
</feature>
<reference evidence="9 10" key="2">
    <citation type="submission" date="2019-01" db="EMBL/GenBank/DDBJ databases">
        <title>Sinorhodobacter populi sp. nov. isolated from the symptomatic bark tissue of Populus euramericana canker.</title>
        <authorList>
            <person name="Xu G."/>
        </authorList>
    </citation>
    <scope>NUCLEOTIDE SEQUENCE [LARGE SCALE GENOMIC DNA]</scope>
    <source>
        <strain evidence="9 10">CGMCC 1.12963</strain>
    </source>
</reference>
<evidence type="ECO:0000256" key="4">
    <source>
        <dbReference type="ARBA" id="ARBA00022519"/>
    </source>
</evidence>
<dbReference type="InterPro" id="IPR001851">
    <property type="entry name" value="ABC_transp_permease"/>
</dbReference>
<evidence type="ECO:0000256" key="3">
    <source>
        <dbReference type="ARBA" id="ARBA00022475"/>
    </source>
</evidence>
<evidence type="ECO:0000256" key="1">
    <source>
        <dbReference type="ARBA" id="ARBA00004651"/>
    </source>
</evidence>
<dbReference type="EMBL" id="SAVA01000015">
    <property type="protein sequence ID" value="RWR48391.1"/>
    <property type="molecule type" value="Genomic_DNA"/>
</dbReference>
<keyword evidence="6 8" id="KW-1133">Transmembrane helix</keyword>
<dbReference type="Proteomes" id="UP000288071">
    <property type="component" value="Unassembled WGS sequence"/>
</dbReference>
<evidence type="ECO:0000256" key="7">
    <source>
        <dbReference type="ARBA" id="ARBA00023136"/>
    </source>
</evidence>
<organism evidence="9 10">
    <name type="scientific">Paenirhodobacter huangdaonensis</name>
    <dbReference type="NCBI Taxonomy" id="2501515"/>
    <lineage>
        <taxon>Bacteria</taxon>
        <taxon>Pseudomonadati</taxon>
        <taxon>Pseudomonadota</taxon>
        <taxon>Alphaproteobacteria</taxon>
        <taxon>Rhodobacterales</taxon>
        <taxon>Rhodobacter group</taxon>
        <taxon>Paenirhodobacter</taxon>
    </lineage>
</organism>
<keyword evidence="10" id="KW-1185">Reference proteome</keyword>
<dbReference type="GO" id="GO:0005886">
    <property type="term" value="C:plasma membrane"/>
    <property type="evidence" value="ECO:0007669"/>
    <property type="project" value="UniProtKB-SubCell"/>
</dbReference>
<evidence type="ECO:0000256" key="8">
    <source>
        <dbReference type="SAM" id="Phobius"/>
    </source>
</evidence>
<sequence length="330" mass="34093">MTRTVSAARRFAAPSQEQIVLVAILIATAIFAVLLPTFLTFGNIFALARSISILGILSLGMGIVVIARGVDLSQIAIMASTAGITAVMLNSGVPLAVALVAGFALALAIGALNGFMIAYVEIPALFATLASGLLVVGVTRALVMPQLLVYLNDGETFVGTLGENLSWGLPVPLIVFAVLALIVHLGLSRTTVGRFIYAHGDNADAARMTGISVRPLTMLEYAVSGAIGYVGGLVMLGSTSLMHLQVVDSTLIFDVILVVVLGGISLVGGRGSVGSVLVGALLIGVLLNGMTILNLDTQTQDICKGVVLLAAIVIDSFLHRKDDETAKQGE</sequence>
<keyword evidence="2" id="KW-0813">Transport</keyword>
<gene>
    <name evidence="9" type="ORF">EOW66_18330</name>
</gene>
<dbReference type="GO" id="GO:0022857">
    <property type="term" value="F:transmembrane transporter activity"/>
    <property type="evidence" value="ECO:0007669"/>
    <property type="project" value="InterPro"/>
</dbReference>
<feature type="transmembrane region" description="Helical" evidence="8">
    <location>
        <begin position="44"/>
        <end position="65"/>
    </location>
</feature>
<evidence type="ECO:0000256" key="2">
    <source>
        <dbReference type="ARBA" id="ARBA00022448"/>
    </source>
</evidence>
<dbReference type="RefSeq" id="WP_128157779.1">
    <property type="nucleotide sequence ID" value="NZ_JBHSOM010000019.1"/>
</dbReference>
<feature type="transmembrane region" description="Helical" evidence="8">
    <location>
        <begin position="72"/>
        <end position="89"/>
    </location>
</feature>
<dbReference type="PANTHER" id="PTHR32196">
    <property type="entry name" value="ABC TRANSPORTER PERMEASE PROTEIN YPHD-RELATED-RELATED"/>
    <property type="match status" value="1"/>
</dbReference>
<feature type="transmembrane region" description="Helical" evidence="8">
    <location>
        <begin position="276"/>
        <end position="295"/>
    </location>
</feature>
<reference evidence="10" key="1">
    <citation type="submission" date="2019-01" db="EMBL/GenBank/DDBJ databases">
        <title>Sinorhodobacter populi sp. nov. isolated from the symptomatic bark tissue of Populus euramericana canker.</title>
        <authorList>
            <person name="Li Y."/>
        </authorList>
    </citation>
    <scope>NUCLEOTIDE SEQUENCE [LARGE SCALE GENOMIC DNA]</scope>
    <source>
        <strain evidence="10">CGMCC 1.12963</strain>
    </source>
</reference>
<feature type="transmembrane region" description="Helical" evidence="8">
    <location>
        <begin position="250"/>
        <end position="269"/>
    </location>
</feature>
<evidence type="ECO:0000313" key="10">
    <source>
        <dbReference type="Proteomes" id="UP000288071"/>
    </source>
</evidence>
<keyword evidence="5 8" id="KW-0812">Transmembrane</keyword>
<dbReference type="AlphaFoldDB" id="A0A3S3M681"/>
<accession>A0A3S3M681</accession>
<dbReference type="CDD" id="cd06579">
    <property type="entry name" value="TM_PBP1_transp_AraH_like"/>
    <property type="match status" value="1"/>
</dbReference>
<keyword evidence="4" id="KW-0997">Cell inner membrane</keyword>
<dbReference type="PANTHER" id="PTHR32196:SF21">
    <property type="entry name" value="ABC TRANSPORTER PERMEASE PROTEIN YPHD-RELATED"/>
    <property type="match status" value="1"/>
</dbReference>
<comment type="subcellular location">
    <subcellularLocation>
        <location evidence="1">Cell membrane</location>
        <topology evidence="1">Multi-pass membrane protein</topology>
    </subcellularLocation>
</comment>
<feature type="transmembrane region" description="Helical" evidence="8">
    <location>
        <begin position="167"/>
        <end position="187"/>
    </location>
</feature>
<proteinExistence type="predicted"/>
<feature type="transmembrane region" description="Helical" evidence="8">
    <location>
        <begin position="20"/>
        <end position="38"/>
    </location>
</feature>
<feature type="transmembrane region" description="Helical" evidence="8">
    <location>
        <begin position="95"/>
        <end position="117"/>
    </location>
</feature>
<name>A0A3S3M681_9RHOB</name>